<comment type="caution">
    <text evidence="1">The sequence shown here is derived from an EMBL/GenBank/DDBJ whole genome shotgun (WGS) entry which is preliminary data.</text>
</comment>
<dbReference type="Proteomes" id="UP000183085">
    <property type="component" value="Unassembled WGS sequence"/>
</dbReference>
<sequence length="328" mass="35953">MRLIIAMIIINMALLFVSPQVEAKGRYTATTSGAFLKIDIGARTVAMGGAGGALIGDPICVYYNPAGLAGLGTFSLSSSHLEWFQDIKCEHLGLAKRLKVGFEEEARDLGVGAFNLNFLHMNKIQGTHLLGESNWEKADEWTASGYNAILTYACYFSRDALFGINFKVIQERIEKEAATAVAFDLGVLYRTRIKNLVAGVSLQNMGNEMKFMEEKASLPLNLKGSMGYAMLNNEFRLLIDINQPIDNELHVRAGAEYWIIPCLSLRAGYNSSVDTVDRGAASSGFGGGLGLKLKRQGEEKTTIYKFDYAFVPYGEVGDSHRVSVAVEF</sequence>
<accession>A0A1J5DWT9</accession>
<protein>
    <recommendedName>
        <fullName evidence="3">PorV/PorQ family protein</fullName>
    </recommendedName>
</protein>
<dbReference type="SUPFAM" id="SSF56935">
    <property type="entry name" value="Porins"/>
    <property type="match status" value="1"/>
</dbReference>
<dbReference type="STRING" id="1817895.AUJ95_04380"/>
<reference evidence="1 2" key="1">
    <citation type="journal article" date="2016" name="Environ. Microbiol.">
        <title>Genomic resolution of a cold subsurface aquifer community provides metabolic insights for novel microbes adapted to high CO concentrations.</title>
        <authorList>
            <person name="Probst A.J."/>
            <person name="Castelle C.J."/>
            <person name="Singh A."/>
            <person name="Brown C.T."/>
            <person name="Anantharaman K."/>
            <person name="Sharon I."/>
            <person name="Hug L.A."/>
            <person name="Burstein D."/>
            <person name="Emerson J.B."/>
            <person name="Thomas B.C."/>
            <person name="Banfield J.F."/>
        </authorList>
    </citation>
    <scope>NUCLEOTIDE SEQUENCE [LARGE SCALE GENOMIC DNA]</scope>
    <source>
        <strain evidence="1">CG2_30_40_21</strain>
    </source>
</reference>
<organism evidence="1 2">
    <name type="scientific">Candidatus Desantisbacteria bacterium CG2_30_40_21</name>
    <dbReference type="NCBI Taxonomy" id="1817895"/>
    <lineage>
        <taxon>Bacteria</taxon>
        <taxon>Candidatus Desantisiibacteriota</taxon>
    </lineage>
</organism>
<evidence type="ECO:0008006" key="3">
    <source>
        <dbReference type="Google" id="ProtNLM"/>
    </source>
</evidence>
<name>A0A1J5DWT9_9BACT</name>
<evidence type="ECO:0000313" key="2">
    <source>
        <dbReference type="Proteomes" id="UP000183085"/>
    </source>
</evidence>
<evidence type="ECO:0000313" key="1">
    <source>
        <dbReference type="EMBL" id="OIP40581.1"/>
    </source>
</evidence>
<dbReference type="Gene3D" id="2.40.160.60">
    <property type="entry name" value="Outer membrane protein transport protein (OMPP1/FadL/TodX)"/>
    <property type="match status" value="1"/>
</dbReference>
<proteinExistence type="predicted"/>
<dbReference type="AlphaFoldDB" id="A0A1J5DWT9"/>
<dbReference type="NCBIfam" id="NF033709">
    <property type="entry name" value="PorV_fam"/>
    <property type="match status" value="1"/>
</dbReference>
<dbReference type="EMBL" id="MNYI01000115">
    <property type="protein sequence ID" value="OIP40581.1"/>
    <property type="molecule type" value="Genomic_DNA"/>
</dbReference>
<gene>
    <name evidence="1" type="ORF">AUJ95_04380</name>
</gene>